<dbReference type="EMBL" id="NTRR01000039">
    <property type="protein sequence ID" value="PFE10893.1"/>
    <property type="molecule type" value="Genomic_DNA"/>
</dbReference>
<accession>A0A2A8ZX08</accession>
<dbReference type="InterPro" id="IPR038765">
    <property type="entry name" value="Papain-like_cys_pep_sf"/>
</dbReference>
<dbReference type="Gene3D" id="3.90.70.10">
    <property type="entry name" value="Cysteine proteinases"/>
    <property type="match status" value="1"/>
</dbReference>
<dbReference type="SUPFAM" id="SSF54001">
    <property type="entry name" value="Cysteine proteinases"/>
    <property type="match status" value="1"/>
</dbReference>
<evidence type="ECO:0000313" key="3">
    <source>
        <dbReference type="EMBL" id="PFE10893.1"/>
    </source>
</evidence>
<protein>
    <recommendedName>
        <fullName evidence="2">Peptidase C39-like domain-containing protein</fullName>
    </recommendedName>
</protein>
<gene>
    <name evidence="3" type="ORF">CN307_22755</name>
</gene>
<reference evidence="3 4" key="1">
    <citation type="submission" date="2017-09" db="EMBL/GenBank/DDBJ databases">
        <title>Large-scale bioinformatics analysis of Bacillus genomes uncovers conserved roles of natural products in bacterial physiology.</title>
        <authorList>
            <consortium name="Agbiome Team Llc"/>
            <person name="Bleich R.M."/>
            <person name="Grubbs K.J."/>
            <person name="Santa Maria K.C."/>
            <person name="Allen S.E."/>
            <person name="Farag S."/>
            <person name="Shank E.A."/>
            <person name="Bowers A."/>
        </authorList>
    </citation>
    <scope>NUCLEOTIDE SEQUENCE [LARGE SCALE GENOMIC DNA]</scope>
    <source>
        <strain evidence="3 4">AFS022681</strain>
    </source>
</reference>
<dbReference type="Pfam" id="PF13529">
    <property type="entry name" value="Peptidase_C39_2"/>
    <property type="match status" value="1"/>
</dbReference>
<evidence type="ECO:0000256" key="1">
    <source>
        <dbReference type="SAM" id="SignalP"/>
    </source>
</evidence>
<dbReference type="RefSeq" id="WP_098343416.1">
    <property type="nucleotide sequence ID" value="NZ_NTRR01000039.1"/>
</dbReference>
<dbReference type="InterPro" id="IPR039564">
    <property type="entry name" value="Peptidase_C39-like"/>
</dbReference>
<feature type="chain" id="PRO_5013355391" description="Peptidase C39-like domain-containing protein" evidence="1">
    <location>
        <begin position="27"/>
        <end position="274"/>
    </location>
</feature>
<comment type="caution">
    <text evidence="3">The sequence shown here is derived from an EMBL/GenBank/DDBJ whole genome shotgun (WGS) entry which is preliminary data.</text>
</comment>
<name>A0A2A8ZX08_BACCE</name>
<keyword evidence="1" id="KW-0732">Signal</keyword>
<organism evidence="3 4">
    <name type="scientific">Bacillus cereus</name>
    <dbReference type="NCBI Taxonomy" id="1396"/>
    <lineage>
        <taxon>Bacteria</taxon>
        <taxon>Bacillati</taxon>
        <taxon>Bacillota</taxon>
        <taxon>Bacilli</taxon>
        <taxon>Bacillales</taxon>
        <taxon>Bacillaceae</taxon>
        <taxon>Bacillus</taxon>
        <taxon>Bacillus cereus group</taxon>
    </lineage>
</organism>
<evidence type="ECO:0000259" key="2">
    <source>
        <dbReference type="Pfam" id="PF13529"/>
    </source>
</evidence>
<sequence length="274" mass="30755">MKPIIKGLSMSVLAISFLLPSNVSFADENIPPKQTENTGASLDATFLETDEGKEIIEIGKEKAEKAWEQEKKKQKMNRLRQPNEKYYLNATHFEQRDWYYCGPASGQEVLSFHKRDSGSNFTLPTQDHLASVMGTTSAGTNSANLAWGLNLYKQDYDFADSPYGASTPSSIKELEVFIKSKLSQRTNMPIVLTNTQYMWRYKDAEKNYRHYVAINGYDGADGTMHVVDPNHKKDKNGHNLGGEYWEKIGDYNMTGYGIGKAVQSAAGANPTLVW</sequence>
<feature type="signal peptide" evidence="1">
    <location>
        <begin position="1"/>
        <end position="26"/>
    </location>
</feature>
<dbReference type="AlphaFoldDB" id="A0A2A8ZX08"/>
<evidence type="ECO:0000313" key="4">
    <source>
        <dbReference type="Proteomes" id="UP000220032"/>
    </source>
</evidence>
<feature type="domain" description="Peptidase C39-like" evidence="2">
    <location>
        <begin position="90"/>
        <end position="230"/>
    </location>
</feature>
<proteinExistence type="predicted"/>
<dbReference type="Proteomes" id="UP000220032">
    <property type="component" value="Unassembled WGS sequence"/>
</dbReference>